<dbReference type="GeneID" id="26252025"/>
<name>W7E466_BIPV3</name>
<evidence type="ECO:0000313" key="3">
    <source>
        <dbReference type="EMBL" id="EUN25203.1"/>
    </source>
</evidence>
<evidence type="ECO:0000256" key="2">
    <source>
        <dbReference type="SAM" id="Phobius"/>
    </source>
</evidence>
<keyword evidence="2" id="KW-0812">Transmembrane</keyword>
<reference evidence="3 4" key="1">
    <citation type="journal article" date="2013" name="PLoS Genet.">
        <title>Comparative genome structure, secondary metabolite, and effector coding capacity across Cochliobolus pathogens.</title>
        <authorList>
            <person name="Condon B.J."/>
            <person name="Leng Y."/>
            <person name="Wu D."/>
            <person name="Bushley K.E."/>
            <person name="Ohm R.A."/>
            <person name="Otillar R."/>
            <person name="Martin J."/>
            <person name="Schackwitz W."/>
            <person name="Grimwood J."/>
            <person name="MohdZainudin N."/>
            <person name="Xue C."/>
            <person name="Wang R."/>
            <person name="Manning V.A."/>
            <person name="Dhillon B."/>
            <person name="Tu Z.J."/>
            <person name="Steffenson B.J."/>
            <person name="Salamov A."/>
            <person name="Sun H."/>
            <person name="Lowry S."/>
            <person name="LaButti K."/>
            <person name="Han J."/>
            <person name="Copeland A."/>
            <person name="Lindquist E."/>
            <person name="Barry K."/>
            <person name="Schmutz J."/>
            <person name="Baker S.E."/>
            <person name="Ciuffetti L.M."/>
            <person name="Grigoriev I.V."/>
            <person name="Zhong S."/>
            <person name="Turgeon B.G."/>
        </authorList>
    </citation>
    <scope>NUCLEOTIDE SEQUENCE [LARGE SCALE GENOMIC DNA]</scope>
    <source>
        <strain evidence="3 4">FI3</strain>
    </source>
</reference>
<gene>
    <name evidence="3" type="ORF">COCVIDRAFT_17568</name>
</gene>
<feature type="transmembrane region" description="Helical" evidence="2">
    <location>
        <begin position="119"/>
        <end position="143"/>
    </location>
</feature>
<keyword evidence="2" id="KW-0472">Membrane</keyword>
<dbReference type="OrthoDB" id="3692311at2759"/>
<dbReference type="Proteomes" id="UP000054337">
    <property type="component" value="Unassembled WGS sequence"/>
</dbReference>
<proteinExistence type="predicted"/>
<organism evidence="3 4">
    <name type="scientific">Bipolaris victoriae (strain FI3)</name>
    <name type="common">Victoria blight of oats agent</name>
    <name type="synonym">Cochliobolus victoriae</name>
    <dbReference type="NCBI Taxonomy" id="930091"/>
    <lineage>
        <taxon>Eukaryota</taxon>
        <taxon>Fungi</taxon>
        <taxon>Dikarya</taxon>
        <taxon>Ascomycota</taxon>
        <taxon>Pezizomycotina</taxon>
        <taxon>Dothideomycetes</taxon>
        <taxon>Pleosporomycetidae</taxon>
        <taxon>Pleosporales</taxon>
        <taxon>Pleosporineae</taxon>
        <taxon>Pleosporaceae</taxon>
        <taxon>Bipolaris</taxon>
    </lineage>
</organism>
<dbReference type="HOGENOM" id="CLU_103817_0_0_1"/>
<dbReference type="EMBL" id="KI968755">
    <property type="protein sequence ID" value="EUN25203.1"/>
    <property type="molecule type" value="Genomic_DNA"/>
</dbReference>
<evidence type="ECO:0000256" key="1">
    <source>
        <dbReference type="SAM" id="MobiDB-lite"/>
    </source>
</evidence>
<dbReference type="RefSeq" id="XP_014554738.1">
    <property type="nucleotide sequence ID" value="XM_014699252.1"/>
</dbReference>
<evidence type="ECO:0000313" key="4">
    <source>
        <dbReference type="Proteomes" id="UP000054337"/>
    </source>
</evidence>
<keyword evidence="4" id="KW-1185">Reference proteome</keyword>
<feature type="compositionally biased region" description="Low complexity" evidence="1">
    <location>
        <begin position="32"/>
        <end position="54"/>
    </location>
</feature>
<sequence>MATMIYSYLVVLDDITVTRRSKIPKSSNGIDTFTSSSNDISSSIASPSKTTVSSITKPTPSSSMTPITGTASSVTASPSYESRFTVSLAEPPYRTVTEHVTGTFTAAPSMPSRGSSVPVAAIVGAVLGSVILCTLLLAILFFIRKRKLTKVYKAPAYPSPYVGGDMTPQLSSKASSQFQKKVAELYRADTMETREPPQLDSREILPQFRRRDSMGRFAELPAEPLPWPGHSAN</sequence>
<keyword evidence="2" id="KW-1133">Transmembrane helix</keyword>
<protein>
    <submittedName>
        <fullName evidence="3">Uncharacterized protein</fullName>
    </submittedName>
</protein>
<feature type="compositionally biased region" description="Polar residues" evidence="1">
    <location>
        <begin position="55"/>
        <end position="74"/>
    </location>
</feature>
<dbReference type="AlphaFoldDB" id="W7E466"/>
<feature type="region of interest" description="Disordered" evidence="1">
    <location>
        <begin position="23"/>
        <end position="74"/>
    </location>
</feature>
<accession>W7E466</accession>